<feature type="transmembrane region" description="Helical" evidence="1">
    <location>
        <begin position="135"/>
        <end position="153"/>
    </location>
</feature>
<sequence>MAIVELVESLGLLAEQNMSGLAFLTAYGVTWLVCGAVWRRAPERVAAFVTLFQGMVALPVALGLSALVGAIGRERPVADEITQLSVLVGTSQLLGLPFLIHLVVRHQYTLVPFAFAAITSMHFVLYSWLYRTPVYIVMAVLISLGTATVMFTAPEARRRSGPARVSFLTGGLLLSTALLFLTRHLVVG</sequence>
<organism evidence="2 3">
    <name type="scientific">Actinophytocola glycyrrhizae</name>
    <dbReference type="NCBI Taxonomy" id="2044873"/>
    <lineage>
        <taxon>Bacteria</taxon>
        <taxon>Bacillati</taxon>
        <taxon>Actinomycetota</taxon>
        <taxon>Actinomycetes</taxon>
        <taxon>Pseudonocardiales</taxon>
        <taxon>Pseudonocardiaceae</taxon>
    </lineage>
</organism>
<keyword evidence="1" id="KW-0812">Transmembrane</keyword>
<dbReference type="RefSeq" id="WP_378057830.1">
    <property type="nucleotide sequence ID" value="NZ_JBHSIS010000009.1"/>
</dbReference>
<proteinExistence type="predicted"/>
<evidence type="ECO:0000256" key="1">
    <source>
        <dbReference type="SAM" id="Phobius"/>
    </source>
</evidence>
<feature type="transmembrane region" description="Helical" evidence="1">
    <location>
        <begin position="20"/>
        <end position="38"/>
    </location>
</feature>
<evidence type="ECO:0000313" key="3">
    <source>
        <dbReference type="Proteomes" id="UP001595859"/>
    </source>
</evidence>
<feature type="transmembrane region" description="Helical" evidence="1">
    <location>
        <begin position="110"/>
        <end position="129"/>
    </location>
</feature>
<reference evidence="3" key="1">
    <citation type="journal article" date="2019" name="Int. J. Syst. Evol. Microbiol.">
        <title>The Global Catalogue of Microorganisms (GCM) 10K type strain sequencing project: providing services to taxonomists for standard genome sequencing and annotation.</title>
        <authorList>
            <consortium name="The Broad Institute Genomics Platform"/>
            <consortium name="The Broad Institute Genome Sequencing Center for Infectious Disease"/>
            <person name="Wu L."/>
            <person name="Ma J."/>
        </authorList>
    </citation>
    <scope>NUCLEOTIDE SEQUENCE [LARGE SCALE GENOMIC DNA]</scope>
    <source>
        <strain evidence="3">ZS-22-S1</strain>
    </source>
</reference>
<keyword evidence="1" id="KW-1133">Transmembrane helix</keyword>
<feature type="transmembrane region" description="Helical" evidence="1">
    <location>
        <begin position="165"/>
        <end position="186"/>
    </location>
</feature>
<keyword evidence="1" id="KW-0472">Membrane</keyword>
<keyword evidence="3" id="KW-1185">Reference proteome</keyword>
<accession>A0ABV9S5H7</accession>
<protein>
    <submittedName>
        <fullName evidence="2">DUF7010 family protein</fullName>
    </submittedName>
</protein>
<evidence type="ECO:0000313" key="2">
    <source>
        <dbReference type="EMBL" id="MFC4855861.1"/>
    </source>
</evidence>
<dbReference type="InterPro" id="IPR053824">
    <property type="entry name" value="DUF7010"/>
</dbReference>
<feature type="transmembrane region" description="Helical" evidence="1">
    <location>
        <begin position="45"/>
        <end position="72"/>
    </location>
</feature>
<gene>
    <name evidence="2" type="ORF">ACFPCV_20305</name>
</gene>
<feature type="transmembrane region" description="Helical" evidence="1">
    <location>
        <begin position="84"/>
        <end position="103"/>
    </location>
</feature>
<dbReference type="Pfam" id="PF22765">
    <property type="entry name" value="DUF7010"/>
    <property type="match status" value="1"/>
</dbReference>
<comment type="caution">
    <text evidence="2">The sequence shown here is derived from an EMBL/GenBank/DDBJ whole genome shotgun (WGS) entry which is preliminary data.</text>
</comment>
<dbReference type="EMBL" id="JBHSIS010000009">
    <property type="protein sequence ID" value="MFC4855861.1"/>
    <property type="molecule type" value="Genomic_DNA"/>
</dbReference>
<name>A0ABV9S5H7_9PSEU</name>
<dbReference type="Proteomes" id="UP001595859">
    <property type="component" value="Unassembled WGS sequence"/>
</dbReference>